<dbReference type="OrthoDB" id="488083at2"/>
<dbReference type="Pfam" id="PF12680">
    <property type="entry name" value="SnoaL_2"/>
    <property type="match status" value="1"/>
</dbReference>
<dbReference type="EMBL" id="CP012752">
    <property type="protein sequence ID" value="ALG09188.1"/>
    <property type="molecule type" value="Genomic_DNA"/>
</dbReference>
<sequence>MNTKDVLVKYYEYANAGEWDNWCALFTEHMVMDEQLAGHIEGRETLRAMMSGFGRMYSSFRNAPRRILVDGPEGVVVSRITAKTASGDDIEADVMNYFRVEDGRIAYMSNVHDTVPFQVLTS</sequence>
<dbReference type="InterPro" id="IPR032710">
    <property type="entry name" value="NTF2-like_dom_sf"/>
</dbReference>
<dbReference type="STRING" id="860235.AOZ06_21765"/>
<protein>
    <recommendedName>
        <fullName evidence="1">SnoaL-like domain-containing protein</fullName>
    </recommendedName>
</protein>
<dbReference type="Gene3D" id="3.10.450.50">
    <property type="match status" value="1"/>
</dbReference>
<dbReference type="AlphaFoldDB" id="A0A0N9I0J8"/>
<proteinExistence type="predicted"/>
<accession>A0A0N9I0J8</accession>
<reference evidence="2 3" key="1">
    <citation type="submission" date="2015-07" db="EMBL/GenBank/DDBJ databases">
        <title>Genome sequencing of Kibdelosporangium phytohabitans.</title>
        <authorList>
            <person name="Qin S."/>
            <person name="Xing K."/>
        </authorList>
    </citation>
    <scope>NUCLEOTIDE SEQUENCE [LARGE SCALE GENOMIC DNA]</scope>
    <source>
        <strain evidence="2 3">KLBMP1111</strain>
    </source>
</reference>
<dbReference type="SUPFAM" id="SSF54427">
    <property type="entry name" value="NTF2-like"/>
    <property type="match status" value="1"/>
</dbReference>
<dbReference type="Proteomes" id="UP000063699">
    <property type="component" value="Chromosome"/>
</dbReference>
<name>A0A0N9I0J8_9PSEU</name>
<evidence type="ECO:0000313" key="2">
    <source>
        <dbReference type="EMBL" id="ALG09188.1"/>
    </source>
</evidence>
<organism evidence="2 3">
    <name type="scientific">Kibdelosporangium phytohabitans</name>
    <dbReference type="NCBI Taxonomy" id="860235"/>
    <lineage>
        <taxon>Bacteria</taxon>
        <taxon>Bacillati</taxon>
        <taxon>Actinomycetota</taxon>
        <taxon>Actinomycetes</taxon>
        <taxon>Pseudonocardiales</taxon>
        <taxon>Pseudonocardiaceae</taxon>
        <taxon>Kibdelosporangium</taxon>
    </lineage>
</organism>
<feature type="domain" description="SnoaL-like" evidence="1">
    <location>
        <begin position="9"/>
        <end position="107"/>
    </location>
</feature>
<evidence type="ECO:0000313" key="3">
    <source>
        <dbReference type="Proteomes" id="UP000063699"/>
    </source>
</evidence>
<gene>
    <name evidence="2" type="ORF">AOZ06_21765</name>
</gene>
<dbReference type="InterPro" id="IPR037401">
    <property type="entry name" value="SnoaL-like"/>
</dbReference>
<dbReference type="RefSeq" id="WP_054291092.1">
    <property type="nucleotide sequence ID" value="NZ_CP012752.1"/>
</dbReference>
<dbReference type="KEGG" id="kphy:AOZ06_21765"/>
<evidence type="ECO:0000259" key="1">
    <source>
        <dbReference type="Pfam" id="PF12680"/>
    </source>
</evidence>
<keyword evidence="3" id="KW-1185">Reference proteome</keyword>